<keyword evidence="8 10" id="KW-0472">Membrane</keyword>
<evidence type="ECO:0000259" key="12">
    <source>
        <dbReference type="Pfam" id="PF02366"/>
    </source>
</evidence>
<keyword evidence="4 10" id="KW-0328">Glycosyltransferase</keyword>
<keyword evidence="15" id="KW-1185">Reference proteome</keyword>
<dbReference type="PANTHER" id="PTHR10050">
    <property type="entry name" value="DOLICHYL-PHOSPHATE-MANNOSE--PROTEIN MANNOSYLTRANSFERASE"/>
    <property type="match status" value="1"/>
</dbReference>
<evidence type="ECO:0000256" key="10">
    <source>
        <dbReference type="RuleBase" id="RU367007"/>
    </source>
</evidence>
<evidence type="ECO:0000256" key="4">
    <source>
        <dbReference type="ARBA" id="ARBA00022676"/>
    </source>
</evidence>
<dbReference type="Proteomes" id="UP000664332">
    <property type="component" value="Unassembled WGS sequence"/>
</dbReference>
<keyword evidence="6 10" id="KW-0812">Transmembrane</keyword>
<feature type="transmembrane region" description="Helical" evidence="10">
    <location>
        <begin position="182"/>
        <end position="199"/>
    </location>
</feature>
<sequence length="534" mass="59177">MTAAATTTPPAPDRATTATGGRFKRPARNWLWRPGPPPAWSRWDAVAFIVITALAVATRFVALARTTDKHTPIFDEKHYVPQAYNMVKSWIGPVTGGTELNPGYGLVVHPPLGKQLIAYSELIFGYTPLGWRGACAVAGSLTIVLIMLIARRLTGSTAGMVIAGVIATCDGVLLVGSRFGMLDIFLVVAVTAAVYFLLVDRDDVNQRLQEAQMAGILDCYGPGGPRLGVRWWRLAAGVCLGLALSVKWSGLYYMAVFGIVIVAADAAARARHGIDRPLVGAVIKDGFASFAALVIVPVLLYFWSFRAWFAQETSVYRHSFSTGKIPEDSWLRMLPEGLASFIDYHSDVLKFHGSITSSSGHSHPWDSKPWAWLASVRPVLYSSHTDIDCGTEKCRTMIYLFGTPAIWWVTVPVVLWAIWSVIIRHDNRFLIPLAGFAASFLPWLIVYDRQMYFFYAEPMVPFTILMITLVCLQVLAADTPRPGAGARQLTVPRVAVIAYLSLVVWMFVYFAPILYGIQITDTHYNWLMWMPSWH</sequence>
<evidence type="ECO:0000256" key="11">
    <source>
        <dbReference type="SAM" id="MobiDB-lite"/>
    </source>
</evidence>
<dbReference type="EC" id="2.4.1.-" evidence="10"/>
<feature type="transmembrane region" description="Helical" evidence="10">
    <location>
        <begin position="452"/>
        <end position="475"/>
    </location>
</feature>
<feature type="transmembrane region" description="Helical" evidence="10">
    <location>
        <begin position="429"/>
        <end position="446"/>
    </location>
</feature>
<feature type="transmembrane region" description="Helical" evidence="10">
    <location>
        <begin position="405"/>
        <end position="422"/>
    </location>
</feature>
<feature type="region of interest" description="Disordered" evidence="11">
    <location>
        <begin position="1"/>
        <end position="21"/>
    </location>
</feature>
<evidence type="ECO:0000256" key="9">
    <source>
        <dbReference type="ARBA" id="ARBA00093617"/>
    </source>
</evidence>
<feature type="transmembrane region" description="Helical" evidence="10">
    <location>
        <begin position="282"/>
        <end position="303"/>
    </location>
</feature>
<evidence type="ECO:0000256" key="7">
    <source>
        <dbReference type="ARBA" id="ARBA00022989"/>
    </source>
</evidence>
<comment type="function">
    <text evidence="10">Protein O-mannosyltransferase that catalyzes the transfer of a single mannose residue from a polyprenol phospho-mannosyl lipidic donor to the hydroxyl group of selected serine and threonine residues in acceptor proteins.</text>
</comment>
<evidence type="ECO:0000256" key="8">
    <source>
        <dbReference type="ARBA" id="ARBA00023136"/>
    </source>
</evidence>
<keyword evidence="10" id="KW-1003">Cell membrane</keyword>
<evidence type="ECO:0000313" key="14">
    <source>
        <dbReference type="EMBL" id="MBN9644727.1"/>
    </source>
</evidence>
<gene>
    <name evidence="14" type="ORF">JZY06_08920</name>
</gene>
<protein>
    <recommendedName>
        <fullName evidence="9 10">Polyprenol-phosphate-mannose--protein mannosyltransferase</fullName>
        <ecNumber evidence="10">2.4.1.-</ecNumber>
    </recommendedName>
</protein>
<dbReference type="InterPro" id="IPR027005">
    <property type="entry name" value="PMT-like"/>
</dbReference>
<feature type="transmembrane region" description="Helical" evidence="10">
    <location>
        <begin position="250"/>
        <end position="270"/>
    </location>
</feature>
<evidence type="ECO:0000256" key="6">
    <source>
        <dbReference type="ARBA" id="ARBA00022692"/>
    </source>
</evidence>
<comment type="subcellular location">
    <subcellularLocation>
        <location evidence="10">Cell membrane</location>
    </subcellularLocation>
    <subcellularLocation>
        <location evidence="1">Endomembrane system</location>
        <topology evidence="1">Multi-pass membrane protein</topology>
    </subcellularLocation>
</comment>
<dbReference type="InterPro" id="IPR032421">
    <property type="entry name" value="PMT_4TMC"/>
</dbReference>
<accession>A0A939E381</accession>
<feature type="transmembrane region" description="Helical" evidence="10">
    <location>
        <begin position="129"/>
        <end position="150"/>
    </location>
</feature>
<feature type="domain" description="ArnT-like N-terminal" evidence="12">
    <location>
        <begin position="130"/>
        <end position="305"/>
    </location>
</feature>
<evidence type="ECO:0000256" key="5">
    <source>
        <dbReference type="ARBA" id="ARBA00022679"/>
    </source>
</evidence>
<dbReference type="PANTHER" id="PTHR10050:SF46">
    <property type="entry name" value="PROTEIN O-MANNOSYL-TRANSFERASE 2"/>
    <property type="match status" value="1"/>
</dbReference>
<dbReference type="GO" id="GO:0005886">
    <property type="term" value="C:plasma membrane"/>
    <property type="evidence" value="ECO:0007669"/>
    <property type="project" value="UniProtKB-SubCell"/>
</dbReference>
<evidence type="ECO:0000256" key="3">
    <source>
        <dbReference type="ARBA" id="ARBA00007222"/>
    </source>
</evidence>
<feature type="transmembrane region" description="Helical" evidence="10">
    <location>
        <begin position="45"/>
        <end position="64"/>
    </location>
</feature>
<comment type="similarity">
    <text evidence="3 10">Belongs to the glycosyltransferase 39 family.</text>
</comment>
<dbReference type="Pfam" id="PF02366">
    <property type="entry name" value="PMT"/>
    <property type="match status" value="1"/>
</dbReference>
<keyword evidence="5 10" id="KW-0808">Transferase</keyword>
<evidence type="ECO:0000259" key="13">
    <source>
        <dbReference type="Pfam" id="PF16192"/>
    </source>
</evidence>
<name>A0A939E381_9CORY</name>
<dbReference type="InterPro" id="IPR003342">
    <property type="entry name" value="ArnT-like_N"/>
</dbReference>
<proteinExistence type="inferred from homology"/>
<organism evidence="14 15">
    <name type="scientific">Corynebacterium mendelii</name>
    <dbReference type="NCBI Taxonomy" id="2765362"/>
    <lineage>
        <taxon>Bacteria</taxon>
        <taxon>Bacillati</taxon>
        <taxon>Actinomycetota</taxon>
        <taxon>Actinomycetes</taxon>
        <taxon>Mycobacteriales</taxon>
        <taxon>Corynebacteriaceae</taxon>
        <taxon>Corynebacterium</taxon>
    </lineage>
</organism>
<evidence type="ECO:0000313" key="15">
    <source>
        <dbReference type="Proteomes" id="UP000664332"/>
    </source>
</evidence>
<feature type="domain" description="Protein O-mannosyl-transferase C-terminal four TM" evidence="13">
    <location>
        <begin position="339"/>
        <end position="533"/>
    </location>
</feature>
<dbReference type="RefSeq" id="WP_207279209.1">
    <property type="nucleotide sequence ID" value="NZ_JAFLEQ010000016.1"/>
</dbReference>
<dbReference type="GO" id="GO:0012505">
    <property type="term" value="C:endomembrane system"/>
    <property type="evidence" value="ECO:0007669"/>
    <property type="project" value="UniProtKB-SubCell"/>
</dbReference>
<feature type="compositionally biased region" description="Low complexity" evidence="11">
    <location>
        <begin position="1"/>
        <end position="19"/>
    </location>
</feature>
<dbReference type="AlphaFoldDB" id="A0A939E381"/>
<comment type="pathway">
    <text evidence="2 10">Protein modification; protein glycosylation.</text>
</comment>
<dbReference type="GO" id="GO:0004169">
    <property type="term" value="F:dolichyl-phosphate-mannose-protein mannosyltransferase activity"/>
    <property type="evidence" value="ECO:0007669"/>
    <property type="project" value="UniProtKB-UniRule"/>
</dbReference>
<keyword evidence="7 10" id="KW-1133">Transmembrane helix</keyword>
<comment type="caution">
    <text evidence="14">The sequence shown here is derived from an EMBL/GenBank/DDBJ whole genome shotgun (WGS) entry which is preliminary data.</text>
</comment>
<evidence type="ECO:0000256" key="1">
    <source>
        <dbReference type="ARBA" id="ARBA00004127"/>
    </source>
</evidence>
<dbReference type="EMBL" id="JAFLEQ010000016">
    <property type="protein sequence ID" value="MBN9644727.1"/>
    <property type="molecule type" value="Genomic_DNA"/>
</dbReference>
<feature type="transmembrane region" description="Helical" evidence="10">
    <location>
        <begin position="496"/>
        <end position="517"/>
    </location>
</feature>
<dbReference type="Pfam" id="PF16192">
    <property type="entry name" value="PMT_4TMC"/>
    <property type="match status" value="1"/>
</dbReference>
<evidence type="ECO:0000256" key="2">
    <source>
        <dbReference type="ARBA" id="ARBA00004922"/>
    </source>
</evidence>
<reference evidence="14" key="1">
    <citation type="submission" date="2021-03" db="EMBL/GenBank/DDBJ databases">
        <authorList>
            <person name="Sun Q."/>
        </authorList>
    </citation>
    <scope>NUCLEOTIDE SEQUENCE</scope>
    <source>
        <strain evidence="14">CCM 8862</strain>
    </source>
</reference>